<dbReference type="Pfam" id="PF01722">
    <property type="entry name" value="BolA"/>
    <property type="match status" value="1"/>
</dbReference>
<dbReference type="PANTHER" id="PTHR46188">
    <property type="entry name" value="BOLA-LIKE PROTEIN 3"/>
    <property type="match status" value="1"/>
</dbReference>
<evidence type="ECO:0000256" key="2">
    <source>
        <dbReference type="RuleBase" id="RU003860"/>
    </source>
</evidence>
<sequence>MSTMSRILTGFISRFQAFRFLSHEALETNGEKSLASILQQKFPEASNIQVKDISGGCGAMYEVYVQSSIFRNLPRVQQHRLVNETLKAEIQDMHGIRIATAYVLSKSSNLLYFSLRFTFNKLTL</sequence>
<evidence type="ECO:0000313" key="3">
    <source>
        <dbReference type="EMBL" id="JAB74930.1"/>
    </source>
</evidence>
<dbReference type="SUPFAM" id="SSF82657">
    <property type="entry name" value="BolA-like"/>
    <property type="match status" value="1"/>
</dbReference>
<dbReference type="EMBL" id="GANP01009538">
    <property type="protein sequence ID" value="JAB74930.1"/>
    <property type="molecule type" value="mRNA"/>
</dbReference>
<dbReference type="AlphaFoldDB" id="V5GX12"/>
<proteinExistence type="evidence at transcript level"/>
<accession>V5GX12</accession>
<dbReference type="PANTHER" id="PTHR46188:SF1">
    <property type="entry name" value="BOLA-LIKE PROTEIN 3"/>
    <property type="match status" value="1"/>
</dbReference>
<organism evidence="3">
    <name type="scientific">Ixodes ricinus</name>
    <name type="common">Common tick</name>
    <name type="synonym">Acarus ricinus</name>
    <dbReference type="NCBI Taxonomy" id="34613"/>
    <lineage>
        <taxon>Eukaryota</taxon>
        <taxon>Metazoa</taxon>
        <taxon>Ecdysozoa</taxon>
        <taxon>Arthropoda</taxon>
        <taxon>Chelicerata</taxon>
        <taxon>Arachnida</taxon>
        <taxon>Acari</taxon>
        <taxon>Parasitiformes</taxon>
        <taxon>Ixodida</taxon>
        <taxon>Ixodoidea</taxon>
        <taxon>Ixodidae</taxon>
        <taxon>Ixodinae</taxon>
        <taxon>Ixodes</taxon>
    </lineage>
</organism>
<reference evidence="3" key="1">
    <citation type="journal article" date="2015" name="Sci. Rep.">
        <title>Tissue- and time-dependent transcription in Ixodes ricinus salivary glands and midguts when blood feeding on the vertebrate host.</title>
        <authorList>
            <person name="Kotsyfakis M."/>
            <person name="Schwarz A."/>
            <person name="Erhart J."/>
            <person name="Ribeiro J.M."/>
        </authorList>
    </citation>
    <scope>NUCLEOTIDE SEQUENCE</scope>
    <source>
        <tissue evidence="3">Salivary gland and midgut</tissue>
    </source>
</reference>
<dbReference type="InterPro" id="IPR036065">
    <property type="entry name" value="BolA-like_sf"/>
</dbReference>
<dbReference type="InterPro" id="IPR052275">
    <property type="entry name" value="Mt_Fe-S_assembly_factor"/>
</dbReference>
<evidence type="ECO:0000256" key="1">
    <source>
        <dbReference type="ARBA" id="ARBA00005578"/>
    </source>
</evidence>
<dbReference type="InterPro" id="IPR002634">
    <property type="entry name" value="BolA"/>
</dbReference>
<dbReference type="GO" id="GO:0005759">
    <property type="term" value="C:mitochondrial matrix"/>
    <property type="evidence" value="ECO:0007669"/>
    <property type="project" value="TreeGrafter"/>
</dbReference>
<name>V5GX12_IXORI</name>
<dbReference type="Gene3D" id="3.30.300.90">
    <property type="entry name" value="BolA-like"/>
    <property type="match status" value="1"/>
</dbReference>
<comment type="similarity">
    <text evidence="1 2">Belongs to the BolA/IbaG family.</text>
</comment>
<protein>
    <submittedName>
        <fullName evidence="3">Putative bola bacterial stress-induced morphogen-related protein</fullName>
    </submittedName>
</protein>